<name>A0AAF3F1Z8_9BILA</name>
<dbReference type="Gene3D" id="3.40.50.1820">
    <property type="entry name" value="alpha/beta hydrolase"/>
    <property type="match status" value="1"/>
</dbReference>
<evidence type="ECO:0000256" key="1">
    <source>
        <dbReference type="ARBA" id="ARBA00005964"/>
    </source>
</evidence>
<keyword evidence="11" id="KW-1185">Reference proteome</keyword>
<keyword evidence="4" id="KW-0531">Neurotransmitter degradation</keyword>
<dbReference type="InterPro" id="IPR050654">
    <property type="entry name" value="AChE-related_enzymes"/>
</dbReference>
<dbReference type="FunFam" id="3.40.50.1820:FF:000029">
    <property type="entry name" value="Acetylcholinesterase"/>
    <property type="match status" value="1"/>
</dbReference>
<keyword evidence="2" id="KW-0719">Serine esterase</keyword>
<comment type="similarity">
    <text evidence="1 8">Belongs to the type-B carboxylesterase/lipase family.</text>
</comment>
<evidence type="ECO:0000256" key="7">
    <source>
        <dbReference type="PIRSR" id="PIRSR600997-1"/>
    </source>
</evidence>
<evidence type="ECO:0000313" key="12">
    <source>
        <dbReference type="WBParaSite" id="MBELARI_LOCUS19856"/>
    </source>
</evidence>
<keyword evidence="9" id="KW-0732">Signal</keyword>
<evidence type="ECO:0000256" key="4">
    <source>
        <dbReference type="ARBA" id="ARBA00022867"/>
    </source>
</evidence>
<dbReference type="InterPro" id="IPR002018">
    <property type="entry name" value="CarbesteraseB"/>
</dbReference>
<feature type="active site" description="Acyl-ester intermediate" evidence="7">
    <location>
        <position position="219"/>
    </location>
</feature>
<proteinExistence type="inferred from homology"/>
<dbReference type="InterPro" id="IPR000997">
    <property type="entry name" value="Cholinesterase"/>
</dbReference>
<sequence length="593" mass="67754">MIVLLLFAILQTIDAFSQGDSIGTIPIDVETRLGVIRGREGRFLDKNVRTFLSVPFAEPPEGHLRFRPPIAKKPWKETIEAIQPSPACFQGRDAYNTTFWGSEMWNHNTPTSEDCLYLHIWAPANAYNLTVMVWLFGGGYYSGSPSLILYDGRALAVTGNVVVVNINYRVGPFGYLYFDHPDAPGNMGMLDQQLALQWIRDHIFSFGGNPDRMTLFGESAGASSIVAHLIAPGSQRLFKHGILQSGSLDNKWSMDTPQRALQKSEKLAELVGCNRSTVLDTIHCLRDAEATKLVDMIWNVDLNFLEFPFVIVSRDRHFFRHKDGFEALRNGDFTKGVNLMFGINHDEGNFWNIYNLPEFFNVPIQPELSREEFYQCVDKAFAAQPEVVRHASKFVYSDPHCNGTGKRKFYAEQVNQMVGDYFFTCDSIWLADKVATDPSNNANVYVYYFDQYSSANPWPQWTGVMHGYEIEFVFGVPLYNRTAGYSKREETFSKKIIEYWTSFATTGVPVLLDGKNHAVWPKYDLITKRWMNLKAGSHLGTIHAKKSVECELWRHSRDIEFTHYEKIVHSSSSSSNFCTFFFFFIVISIRRIL</sequence>
<dbReference type="GO" id="GO:0003990">
    <property type="term" value="F:acetylcholinesterase activity"/>
    <property type="evidence" value="ECO:0007669"/>
    <property type="project" value="UniProtKB-EC"/>
</dbReference>
<dbReference type="AlphaFoldDB" id="A0AAF3F1Z8"/>
<evidence type="ECO:0000256" key="2">
    <source>
        <dbReference type="ARBA" id="ARBA00022487"/>
    </source>
</evidence>
<reference evidence="12" key="1">
    <citation type="submission" date="2024-02" db="UniProtKB">
        <authorList>
            <consortium name="WormBaseParasite"/>
        </authorList>
    </citation>
    <scope>IDENTIFICATION</scope>
</reference>
<dbReference type="GO" id="GO:0005615">
    <property type="term" value="C:extracellular space"/>
    <property type="evidence" value="ECO:0007669"/>
    <property type="project" value="TreeGrafter"/>
</dbReference>
<feature type="active site" description="Charge relay system" evidence="7">
    <location>
        <position position="466"/>
    </location>
</feature>
<dbReference type="WBParaSite" id="MBELARI_LOCUS19856">
    <property type="protein sequence ID" value="MBELARI_LOCUS19856"/>
    <property type="gene ID" value="MBELARI_LOCUS19856"/>
</dbReference>
<feature type="domain" description="Carboxylesterase type B" evidence="10">
    <location>
        <begin position="29"/>
        <end position="549"/>
    </location>
</feature>
<dbReference type="PRINTS" id="PR00878">
    <property type="entry name" value="CHOLNESTRASE"/>
</dbReference>
<evidence type="ECO:0000259" key="10">
    <source>
        <dbReference type="Pfam" id="PF00135"/>
    </source>
</evidence>
<dbReference type="PROSITE" id="PS00122">
    <property type="entry name" value="CARBOXYLESTERASE_B_1"/>
    <property type="match status" value="1"/>
</dbReference>
<dbReference type="PANTHER" id="PTHR43918">
    <property type="entry name" value="ACETYLCHOLINESTERASE"/>
    <property type="match status" value="1"/>
</dbReference>
<accession>A0AAF3F1Z8</accession>
<keyword evidence="5" id="KW-1015">Disulfide bond</keyword>
<evidence type="ECO:0000256" key="3">
    <source>
        <dbReference type="ARBA" id="ARBA00022801"/>
    </source>
</evidence>
<feature type="signal peptide" evidence="9">
    <location>
        <begin position="1"/>
        <end position="15"/>
    </location>
</feature>
<feature type="chain" id="PRO_5042120321" description="Carboxylic ester hydrolase" evidence="9">
    <location>
        <begin position="16"/>
        <end position="593"/>
    </location>
</feature>
<dbReference type="EC" id="3.1.1.-" evidence="8"/>
<dbReference type="InterPro" id="IPR019826">
    <property type="entry name" value="Carboxylesterase_B_AS"/>
</dbReference>
<dbReference type="Pfam" id="PF00135">
    <property type="entry name" value="COesterase"/>
    <property type="match status" value="1"/>
</dbReference>
<evidence type="ECO:0000256" key="8">
    <source>
        <dbReference type="RuleBase" id="RU361235"/>
    </source>
</evidence>
<dbReference type="Proteomes" id="UP000887575">
    <property type="component" value="Unassembled WGS sequence"/>
</dbReference>
<keyword evidence="3 8" id="KW-0378">Hydrolase</keyword>
<comment type="catalytic activity">
    <reaction evidence="6">
        <text>acetylcholine + H2O = choline + acetate + H(+)</text>
        <dbReference type="Rhea" id="RHEA:17561"/>
        <dbReference type="ChEBI" id="CHEBI:15354"/>
        <dbReference type="ChEBI" id="CHEBI:15355"/>
        <dbReference type="ChEBI" id="CHEBI:15377"/>
        <dbReference type="ChEBI" id="CHEBI:15378"/>
        <dbReference type="ChEBI" id="CHEBI:30089"/>
        <dbReference type="EC" id="3.1.1.7"/>
    </reaction>
</comment>
<dbReference type="SUPFAM" id="SSF53474">
    <property type="entry name" value="alpha/beta-Hydrolases"/>
    <property type="match status" value="1"/>
</dbReference>
<evidence type="ECO:0000256" key="6">
    <source>
        <dbReference type="ARBA" id="ARBA00048484"/>
    </source>
</evidence>
<dbReference type="GO" id="GO:0005886">
    <property type="term" value="C:plasma membrane"/>
    <property type="evidence" value="ECO:0007669"/>
    <property type="project" value="TreeGrafter"/>
</dbReference>
<dbReference type="PANTHER" id="PTHR43918:SF2">
    <property type="entry name" value="CARBOXYLIC ESTER HYDROLASE"/>
    <property type="match status" value="1"/>
</dbReference>
<organism evidence="11 12">
    <name type="scientific">Mesorhabditis belari</name>
    <dbReference type="NCBI Taxonomy" id="2138241"/>
    <lineage>
        <taxon>Eukaryota</taxon>
        <taxon>Metazoa</taxon>
        <taxon>Ecdysozoa</taxon>
        <taxon>Nematoda</taxon>
        <taxon>Chromadorea</taxon>
        <taxon>Rhabditida</taxon>
        <taxon>Rhabditina</taxon>
        <taxon>Rhabditomorpha</taxon>
        <taxon>Rhabditoidea</taxon>
        <taxon>Rhabditidae</taxon>
        <taxon>Mesorhabditinae</taxon>
        <taxon>Mesorhabditis</taxon>
    </lineage>
</organism>
<protein>
    <recommendedName>
        <fullName evidence="8">Carboxylic ester hydrolase</fullName>
        <ecNumber evidence="8">3.1.1.-</ecNumber>
    </recommendedName>
</protein>
<feature type="active site" description="Charge relay system" evidence="7">
    <location>
        <position position="347"/>
    </location>
</feature>
<evidence type="ECO:0000313" key="11">
    <source>
        <dbReference type="Proteomes" id="UP000887575"/>
    </source>
</evidence>
<evidence type="ECO:0000256" key="5">
    <source>
        <dbReference type="ARBA" id="ARBA00023157"/>
    </source>
</evidence>
<dbReference type="InterPro" id="IPR029058">
    <property type="entry name" value="AB_hydrolase_fold"/>
</dbReference>
<evidence type="ECO:0000256" key="9">
    <source>
        <dbReference type="SAM" id="SignalP"/>
    </source>
</evidence>